<name>A0A7R8W9K3_9CRUS</name>
<dbReference type="GO" id="GO:0005506">
    <property type="term" value="F:iron ion binding"/>
    <property type="evidence" value="ECO:0007669"/>
    <property type="project" value="InterPro"/>
</dbReference>
<evidence type="ECO:0000256" key="1">
    <source>
        <dbReference type="ARBA" id="ARBA00004370"/>
    </source>
</evidence>
<dbReference type="InterPro" id="IPR006694">
    <property type="entry name" value="Fatty_acid_hydroxylase"/>
</dbReference>
<proteinExistence type="predicted"/>
<dbReference type="GO" id="GO:0016491">
    <property type="term" value="F:oxidoreductase activity"/>
    <property type="evidence" value="ECO:0007669"/>
    <property type="project" value="InterPro"/>
</dbReference>
<protein>
    <submittedName>
        <fullName evidence="5">Uncharacterized protein</fullName>
    </submittedName>
</protein>
<evidence type="ECO:0000313" key="5">
    <source>
        <dbReference type="EMBL" id="CAD7224826.1"/>
    </source>
</evidence>
<evidence type="ECO:0000256" key="2">
    <source>
        <dbReference type="ARBA" id="ARBA00022692"/>
    </source>
</evidence>
<dbReference type="PANTHER" id="PTHR11863">
    <property type="entry name" value="STEROL DESATURASE"/>
    <property type="match status" value="1"/>
</dbReference>
<evidence type="ECO:0000256" key="3">
    <source>
        <dbReference type="ARBA" id="ARBA00022989"/>
    </source>
</evidence>
<accession>A0A7R8W9K3</accession>
<keyword evidence="3" id="KW-1133">Transmembrane helix</keyword>
<dbReference type="GO" id="GO:0008610">
    <property type="term" value="P:lipid biosynthetic process"/>
    <property type="evidence" value="ECO:0007669"/>
    <property type="project" value="InterPro"/>
</dbReference>
<dbReference type="AlphaFoldDB" id="A0A7R8W9K3"/>
<dbReference type="Pfam" id="PF04116">
    <property type="entry name" value="FA_hydroxylase"/>
    <property type="match status" value="1"/>
</dbReference>
<dbReference type="OrthoDB" id="408954at2759"/>
<organism evidence="5">
    <name type="scientific">Cyprideis torosa</name>
    <dbReference type="NCBI Taxonomy" id="163714"/>
    <lineage>
        <taxon>Eukaryota</taxon>
        <taxon>Metazoa</taxon>
        <taxon>Ecdysozoa</taxon>
        <taxon>Arthropoda</taxon>
        <taxon>Crustacea</taxon>
        <taxon>Oligostraca</taxon>
        <taxon>Ostracoda</taxon>
        <taxon>Podocopa</taxon>
        <taxon>Podocopida</taxon>
        <taxon>Cytherocopina</taxon>
        <taxon>Cytheroidea</taxon>
        <taxon>Cytherideidae</taxon>
        <taxon>Cyprideis</taxon>
    </lineage>
</organism>
<evidence type="ECO:0000256" key="4">
    <source>
        <dbReference type="ARBA" id="ARBA00023136"/>
    </source>
</evidence>
<gene>
    <name evidence="5" type="ORF">CTOB1V02_LOCUS2779</name>
</gene>
<keyword evidence="4" id="KW-0472">Membrane</keyword>
<comment type="subcellular location">
    <subcellularLocation>
        <location evidence="1">Membrane</location>
    </subcellularLocation>
</comment>
<dbReference type="InterPro" id="IPR050307">
    <property type="entry name" value="Sterol_Desaturase_Related"/>
</dbReference>
<reference evidence="5" key="1">
    <citation type="submission" date="2020-11" db="EMBL/GenBank/DDBJ databases">
        <authorList>
            <person name="Tran Van P."/>
        </authorList>
    </citation>
    <scope>NUCLEOTIDE SEQUENCE</scope>
</reference>
<keyword evidence="2" id="KW-0812">Transmembrane</keyword>
<dbReference type="GO" id="GO:0016020">
    <property type="term" value="C:membrane"/>
    <property type="evidence" value="ECO:0007669"/>
    <property type="project" value="UniProtKB-SubCell"/>
</dbReference>
<sequence>MEVVQNGCSTTTVTASFVHQDSNYSNGDLKKPKTSVPKKLRPVSRDPIWAKIPPVPSWKLFKQLFENVSRADFFKGEWLLILVQLMRYLGVQNSPNNSANLMQYNVSSPPLFESYVEYFRMQGFLSSFLTASIFSVLGFFGIGGAFHVSLHPVVAQWVVALRTCNFFTTILSTYIKNGGWTMLYYRIDEYPMWWFVLQWPIFYILHDFTIYWVHRLFHTPWLYKNSHKLHHMYKQPTVFSVTAIHPLEISFNQMAMICGIFFLPLHVLTVVCQTAYVFYHGIVDHSGVKLESMWPWQPNSTFHDNHHQYFHVNFGFNLETWDKLFGTYRQKDRIYREHIYYGKGLAFDEVDEATLREEEEERHAENRDDKEELLESMKKKA</sequence>
<dbReference type="EMBL" id="OB660446">
    <property type="protein sequence ID" value="CAD7224826.1"/>
    <property type="molecule type" value="Genomic_DNA"/>
</dbReference>